<accession>A0ACA9SVS4</accession>
<name>A0ACA9SVS4_9GLOM</name>
<dbReference type="EMBL" id="CAJVQC010169123">
    <property type="protein sequence ID" value="CAG8850112.1"/>
    <property type="molecule type" value="Genomic_DNA"/>
</dbReference>
<organism evidence="1 2">
    <name type="scientific">Racocetra persica</name>
    <dbReference type="NCBI Taxonomy" id="160502"/>
    <lineage>
        <taxon>Eukaryota</taxon>
        <taxon>Fungi</taxon>
        <taxon>Fungi incertae sedis</taxon>
        <taxon>Mucoromycota</taxon>
        <taxon>Glomeromycotina</taxon>
        <taxon>Glomeromycetes</taxon>
        <taxon>Diversisporales</taxon>
        <taxon>Gigasporaceae</taxon>
        <taxon>Racocetra</taxon>
    </lineage>
</organism>
<evidence type="ECO:0000313" key="1">
    <source>
        <dbReference type="EMBL" id="CAG8850112.1"/>
    </source>
</evidence>
<evidence type="ECO:0000313" key="2">
    <source>
        <dbReference type="Proteomes" id="UP000789920"/>
    </source>
</evidence>
<protein>
    <submittedName>
        <fullName evidence="1">12974_t:CDS:1</fullName>
    </submittedName>
</protein>
<proteinExistence type="predicted"/>
<dbReference type="Proteomes" id="UP000789920">
    <property type="component" value="Unassembled WGS sequence"/>
</dbReference>
<reference evidence="1" key="1">
    <citation type="submission" date="2021-06" db="EMBL/GenBank/DDBJ databases">
        <authorList>
            <person name="Kallberg Y."/>
            <person name="Tangrot J."/>
            <person name="Rosling A."/>
        </authorList>
    </citation>
    <scope>NUCLEOTIDE SEQUENCE</scope>
    <source>
        <strain evidence="1">MA461A</strain>
    </source>
</reference>
<comment type="caution">
    <text evidence="1">The sequence shown here is derived from an EMBL/GenBank/DDBJ whole genome shotgun (WGS) entry which is preliminary data.</text>
</comment>
<gene>
    <name evidence="1" type="ORF">RPERSI_LOCUS35928</name>
</gene>
<sequence>KFILVINYDDEESVKAIKESDMKKENHEIEQIRKESLLLQKKNELLKQENDRLRQKNE</sequence>
<keyword evidence="2" id="KW-1185">Reference proteome</keyword>
<feature type="non-terminal residue" evidence="1">
    <location>
        <position position="1"/>
    </location>
</feature>